<keyword evidence="4 12" id="KW-0812">Transmembrane</keyword>
<evidence type="ECO:0000313" key="14">
    <source>
        <dbReference type="Proteomes" id="UP000183685"/>
    </source>
</evidence>
<dbReference type="GO" id="GO:0062054">
    <property type="term" value="F:fluoride channel activity"/>
    <property type="evidence" value="ECO:0007669"/>
    <property type="project" value="UniProtKB-UniRule"/>
</dbReference>
<proteinExistence type="inferred from homology"/>
<evidence type="ECO:0000256" key="6">
    <source>
        <dbReference type="ARBA" id="ARBA00023053"/>
    </source>
</evidence>
<keyword evidence="14" id="KW-1185">Reference proteome</keyword>
<organism evidence="13 14">
    <name type="scientific">Kordiimonas lacus</name>
    <dbReference type="NCBI Taxonomy" id="637679"/>
    <lineage>
        <taxon>Bacteria</taxon>
        <taxon>Pseudomonadati</taxon>
        <taxon>Pseudomonadota</taxon>
        <taxon>Alphaproteobacteria</taxon>
        <taxon>Kordiimonadales</taxon>
        <taxon>Kordiimonadaceae</taxon>
        <taxon>Kordiimonas</taxon>
    </lineage>
</organism>
<dbReference type="GO" id="GO:0005886">
    <property type="term" value="C:plasma membrane"/>
    <property type="evidence" value="ECO:0007669"/>
    <property type="project" value="UniProtKB-SubCell"/>
</dbReference>
<comment type="similarity">
    <text evidence="10 12">Belongs to the fluoride channel Fluc/FEX (TC 1.A.43) family.</text>
</comment>
<evidence type="ECO:0000256" key="7">
    <source>
        <dbReference type="ARBA" id="ARBA00023065"/>
    </source>
</evidence>
<dbReference type="STRING" id="637679.GCA_001550055_03319"/>
<feature type="transmembrane region" description="Helical" evidence="12">
    <location>
        <begin position="33"/>
        <end position="56"/>
    </location>
</feature>
<evidence type="ECO:0000256" key="12">
    <source>
        <dbReference type="HAMAP-Rule" id="MF_00454"/>
    </source>
</evidence>
<accession>A0A1G7BZY6</accession>
<dbReference type="GO" id="GO:0140114">
    <property type="term" value="P:cellular detoxification of fluoride"/>
    <property type="evidence" value="ECO:0007669"/>
    <property type="project" value="UniProtKB-UniRule"/>
</dbReference>
<keyword evidence="5 12" id="KW-1133">Transmembrane helix</keyword>
<evidence type="ECO:0000256" key="8">
    <source>
        <dbReference type="ARBA" id="ARBA00023136"/>
    </source>
</evidence>
<gene>
    <name evidence="12" type="primary">fluC</name>
    <name evidence="12" type="synonym">crcB</name>
    <name evidence="13" type="ORF">SAMN04488071_2603</name>
</gene>
<dbReference type="NCBIfam" id="TIGR00494">
    <property type="entry name" value="crcB"/>
    <property type="match status" value="1"/>
</dbReference>
<keyword evidence="12" id="KW-0813">Transport</keyword>
<evidence type="ECO:0000256" key="9">
    <source>
        <dbReference type="ARBA" id="ARBA00023303"/>
    </source>
</evidence>
<dbReference type="RefSeq" id="WP_068307049.1">
    <property type="nucleotide sequence ID" value="NZ_FNAK01000006.1"/>
</dbReference>
<evidence type="ECO:0000256" key="3">
    <source>
        <dbReference type="ARBA" id="ARBA00022519"/>
    </source>
</evidence>
<evidence type="ECO:0000256" key="1">
    <source>
        <dbReference type="ARBA" id="ARBA00004651"/>
    </source>
</evidence>
<evidence type="ECO:0000313" key="13">
    <source>
        <dbReference type="EMBL" id="SDE32632.1"/>
    </source>
</evidence>
<keyword evidence="6 12" id="KW-0915">Sodium</keyword>
<feature type="binding site" evidence="12">
    <location>
        <position position="78"/>
    </location>
    <ligand>
        <name>Na(+)</name>
        <dbReference type="ChEBI" id="CHEBI:29101"/>
        <note>structural</note>
    </ligand>
</feature>
<dbReference type="InterPro" id="IPR003691">
    <property type="entry name" value="FluC"/>
</dbReference>
<comment type="catalytic activity">
    <reaction evidence="11">
        <text>fluoride(in) = fluoride(out)</text>
        <dbReference type="Rhea" id="RHEA:76159"/>
        <dbReference type="ChEBI" id="CHEBI:17051"/>
    </reaction>
    <physiologicalReaction direction="left-to-right" evidence="11">
        <dbReference type="Rhea" id="RHEA:76160"/>
    </physiologicalReaction>
</comment>
<sequence>MPMLLAIAVGGAAGALSRHFVAGAIMRALGTGFPYGTFAVNILGSLFMGFLITAFAHKLDITQELRGFLAVGFLGSFTTFSTYSLETVLLIERGDWTGAGLYALGSLLLGVMGLFAGIWLGRVLV</sequence>
<keyword evidence="3" id="KW-0997">Cell inner membrane</keyword>
<comment type="subcellular location">
    <subcellularLocation>
        <location evidence="1 12">Cell membrane</location>
        <topology evidence="1 12">Multi-pass membrane protein</topology>
    </subcellularLocation>
</comment>
<dbReference type="Pfam" id="PF02537">
    <property type="entry name" value="CRCB"/>
    <property type="match status" value="1"/>
</dbReference>
<keyword evidence="12" id="KW-0479">Metal-binding</keyword>
<dbReference type="OrthoDB" id="9806299at2"/>
<feature type="transmembrane region" description="Helical" evidence="12">
    <location>
        <begin position="68"/>
        <end position="89"/>
    </location>
</feature>
<comment type="function">
    <text evidence="12">Fluoride-specific ion channel. Important for reducing fluoride concentration in the cell, thus reducing its toxicity.</text>
</comment>
<evidence type="ECO:0000256" key="2">
    <source>
        <dbReference type="ARBA" id="ARBA00022475"/>
    </source>
</evidence>
<reference evidence="13 14" key="1">
    <citation type="submission" date="2016-10" db="EMBL/GenBank/DDBJ databases">
        <authorList>
            <person name="de Groot N.N."/>
        </authorList>
    </citation>
    <scope>NUCLEOTIDE SEQUENCE [LARGE SCALE GENOMIC DNA]</scope>
    <source>
        <strain evidence="13 14">CGMCC 1.9109</strain>
    </source>
</reference>
<keyword evidence="8 12" id="KW-0472">Membrane</keyword>
<dbReference type="HAMAP" id="MF_00454">
    <property type="entry name" value="FluC"/>
    <property type="match status" value="1"/>
</dbReference>
<comment type="activity regulation">
    <text evidence="12">Na(+) is not transported, but it plays an essential structural role and its presence is essential for fluoride channel function.</text>
</comment>
<feature type="transmembrane region" description="Helical" evidence="12">
    <location>
        <begin position="101"/>
        <end position="121"/>
    </location>
</feature>
<keyword evidence="2 12" id="KW-1003">Cell membrane</keyword>
<evidence type="ECO:0000256" key="4">
    <source>
        <dbReference type="ARBA" id="ARBA00022692"/>
    </source>
</evidence>
<protein>
    <recommendedName>
        <fullName evidence="12">Fluoride-specific ion channel FluC</fullName>
    </recommendedName>
</protein>
<evidence type="ECO:0000256" key="10">
    <source>
        <dbReference type="ARBA" id="ARBA00035120"/>
    </source>
</evidence>
<evidence type="ECO:0000256" key="5">
    <source>
        <dbReference type="ARBA" id="ARBA00022989"/>
    </source>
</evidence>
<feature type="binding site" evidence="12">
    <location>
        <position position="75"/>
    </location>
    <ligand>
        <name>Na(+)</name>
        <dbReference type="ChEBI" id="CHEBI:29101"/>
        <note>structural</note>
    </ligand>
</feature>
<dbReference type="PANTHER" id="PTHR28259:SF1">
    <property type="entry name" value="FLUORIDE EXPORT PROTEIN 1-RELATED"/>
    <property type="match status" value="1"/>
</dbReference>
<dbReference type="NCBIfam" id="NF010791">
    <property type="entry name" value="PRK14195.1"/>
    <property type="match status" value="1"/>
</dbReference>
<dbReference type="PANTHER" id="PTHR28259">
    <property type="entry name" value="FLUORIDE EXPORT PROTEIN 1-RELATED"/>
    <property type="match status" value="1"/>
</dbReference>
<evidence type="ECO:0000256" key="11">
    <source>
        <dbReference type="ARBA" id="ARBA00035585"/>
    </source>
</evidence>
<keyword evidence="7 12" id="KW-0406">Ion transport</keyword>
<keyword evidence="9 12" id="KW-0407">Ion channel</keyword>
<dbReference type="Proteomes" id="UP000183685">
    <property type="component" value="Unassembled WGS sequence"/>
</dbReference>
<dbReference type="AlphaFoldDB" id="A0A1G7BZY6"/>
<name>A0A1G7BZY6_9PROT</name>
<dbReference type="GO" id="GO:0046872">
    <property type="term" value="F:metal ion binding"/>
    <property type="evidence" value="ECO:0007669"/>
    <property type="project" value="UniProtKB-KW"/>
</dbReference>
<dbReference type="EMBL" id="FNAK01000006">
    <property type="protein sequence ID" value="SDE32632.1"/>
    <property type="molecule type" value="Genomic_DNA"/>
</dbReference>